<dbReference type="PANTHER" id="PTHR34821:SF3">
    <property type="entry name" value="MEMBRANE PROTEIN"/>
    <property type="match status" value="1"/>
</dbReference>
<evidence type="ECO:0000313" key="5">
    <source>
        <dbReference type="Proteomes" id="UP000238081"/>
    </source>
</evidence>
<gene>
    <name evidence="4" type="ORF">AWN73_19385</name>
    <name evidence="2" type="ORF">CBU02nite_34300</name>
    <name evidence="3" type="ORF">GND98_015310</name>
</gene>
<dbReference type="RefSeq" id="WP_002582859.1">
    <property type="nucleotide sequence ID" value="NZ_BKBB01000039.1"/>
</dbReference>
<dbReference type="Proteomes" id="UP000238081">
    <property type="component" value="Unassembled WGS sequence"/>
</dbReference>
<dbReference type="Proteomes" id="UP000474042">
    <property type="component" value="Unassembled WGS sequence"/>
</dbReference>
<reference evidence="4 5" key="1">
    <citation type="submission" date="2016-01" db="EMBL/GenBank/DDBJ databases">
        <title>Characterization of the Clostridium difficile lineages that are prevalent in Hong Kong and China.</title>
        <authorList>
            <person name="Kwok J.S.-L."/>
            <person name="Lam W.-Y."/>
            <person name="Ip M."/>
            <person name="Chan T.-F."/>
            <person name="Hawkey P.M."/>
            <person name="Tsui S.K.-W."/>
        </authorList>
    </citation>
    <scope>NUCLEOTIDE SEQUENCE [LARGE SCALE GENOMIC DNA]</scope>
    <source>
        <strain evidence="4 5">300064</strain>
    </source>
</reference>
<feature type="transmembrane region" description="Helical" evidence="1">
    <location>
        <begin position="92"/>
        <end position="114"/>
    </location>
</feature>
<dbReference type="EMBL" id="WOFV02000060">
    <property type="protein sequence ID" value="NAS19184.1"/>
    <property type="molecule type" value="Genomic_DNA"/>
</dbReference>
<dbReference type="GO" id="GO:0005886">
    <property type="term" value="C:plasma membrane"/>
    <property type="evidence" value="ECO:0007669"/>
    <property type="project" value="TreeGrafter"/>
</dbReference>
<comment type="caution">
    <text evidence="4">The sequence shown here is derived from an EMBL/GenBank/DDBJ whole genome shotgun (WGS) entry which is preliminary data.</text>
</comment>
<proteinExistence type="predicted"/>
<name>A0A2S7F636_CLOBU</name>
<accession>A0A2S7F636</accession>
<feature type="transmembrane region" description="Helical" evidence="1">
    <location>
        <begin position="121"/>
        <end position="141"/>
    </location>
</feature>
<keyword evidence="1" id="KW-0812">Transmembrane</keyword>
<evidence type="ECO:0000256" key="1">
    <source>
        <dbReference type="SAM" id="Phobius"/>
    </source>
</evidence>
<evidence type="ECO:0000313" key="2">
    <source>
        <dbReference type="EMBL" id="GEQ22924.1"/>
    </source>
</evidence>
<sequence length="143" mass="15209">MLGIICAIISGIAMSIQGVFNTRLGEKIGLWETTVLVQAIALICSLIISFFYGDGSYSNLKTANKLYLLGGVLGVIITFTVIKSVGSMGPTLGIGIILVAQLLAAALIDAFGLFGNEKIKFSLNNFIGIAIMIIGIVIFKWKH</sequence>
<dbReference type="AlphaFoldDB" id="A0A2S7F636"/>
<evidence type="ECO:0000313" key="6">
    <source>
        <dbReference type="Proteomes" id="UP000321089"/>
    </source>
</evidence>
<dbReference type="OrthoDB" id="9789346at2"/>
<keyword evidence="1" id="KW-0472">Membrane</keyword>
<feature type="transmembrane region" description="Helical" evidence="1">
    <location>
        <begin position="66"/>
        <end position="86"/>
    </location>
</feature>
<keyword evidence="1" id="KW-1133">Transmembrane helix</keyword>
<dbReference type="Proteomes" id="UP000321089">
    <property type="component" value="Unassembled WGS sequence"/>
</dbReference>
<organism evidence="4 5">
    <name type="scientific">Clostridium butyricum</name>
    <dbReference type="NCBI Taxonomy" id="1492"/>
    <lineage>
        <taxon>Bacteria</taxon>
        <taxon>Bacillati</taxon>
        <taxon>Bacillota</taxon>
        <taxon>Clostridia</taxon>
        <taxon>Eubacteriales</taxon>
        <taxon>Clostridiaceae</taxon>
        <taxon>Clostridium</taxon>
    </lineage>
</organism>
<dbReference type="PANTHER" id="PTHR34821">
    <property type="entry name" value="INNER MEMBRANE PROTEIN YDCZ"/>
    <property type="match status" value="1"/>
</dbReference>
<dbReference type="Pfam" id="PF04657">
    <property type="entry name" value="DMT_YdcZ"/>
    <property type="match status" value="1"/>
</dbReference>
<evidence type="ECO:0000313" key="3">
    <source>
        <dbReference type="EMBL" id="NAS19184.1"/>
    </source>
</evidence>
<dbReference type="KEGG" id="cbut:ATN24_01165"/>
<evidence type="ECO:0000313" key="4">
    <source>
        <dbReference type="EMBL" id="PPV12209.1"/>
    </source>
</evidence>
<reference evidence="2 6" key="2">
    <citation type="submission" date="2019-07" db="EMBL/GenBank/DDBJ databases">
        <title>Whole genome shotgun sequence of Clostridium butyricum NBRC 3858.</title>
        <authorList>
            <person name="Hosoyama A."/>
            <person name="Uohara A."/>
            <person name="Ohji S."/>
            <person name="Ichikawa N."/>
        </authorList>
    </citation>
    <scope>NUCLEOTIDE SEQUENCE [LARGE SCALE GENOMIC DNA]</scope>
    <source>
        <strain evidence="2 6">NBRC 3858</strain>
    </source>
</reference>
<protein>
    <submittedName>
        <fullName evidence="3">EamA-like transporter family protein</fullName>
    </submittedName>
    <submittedName>
        <fullName evidence="2">Membrane protein</fullName>
    </submittedName>
</protein>
<dbReference type="EMBL" id="LRDH01000153">
    <property type="protein sequence ID" value="PPV12209.1"/>
    <property type="molecule type" value="Genomic_DNA"/>
</dbReference>
<reference evidence="3 7" key="3">
    <citation type="submission" date="2020-01" db="EMBL/GenBank/DDBJ databases">
        <title>Genome sequence of a 1,3-propanediol producer, Clostridium butyricum S3.</title>
        <authorList>
            <person name="Zhou J."/>
        </authorList>
    </citation>
    <scope>NUCLEOTIDE SEQUENCE [LARGE SCALE GENOMIC DNA]</scope>
    <source>
        <strain evidence="3 7">S3</strain>
    </source>
</reference>
<dbReference type="EMBL" id="BKBC01000067">
    <property type="protein sequence ID" value="GEQ22924.1"/>
    <property type="molecule type" value="Genomic_DNA"/>
</dbReference>
<evidence type="ECO:0000313" key="7">
    <source>
        <dbReference type="Proteomes" id="UP000474042"/>
    </source>
</evidence>
<dbReference type="InterPro" id="IPR006750">
    <property type="entry name" value="YdcZ"/>
</dbReference>
<feature type="transmembrane region" description="Helical" evidence="1">
    <location>
        <begin position="35"/>
        <end position="54"/>
    </location>
</feature>